<evidence type="ECO:0000256" key="7">
    <source>
        <dbReference type="ARBA" id="ARBA00022692"/>
    </source>
</evidence>
<evidence type="ECO:0000313" key="20">
    <source>
        <dbReference type="Ensembl" id="ENSCMUP00000011108.1"/>
    </source>
</evidence>
<feature type="compositionally biased region" description="Polar residues" evidence="17">
    <location>
        <begin position="343"/>
        <end position="374"/>
    </location>
</feature>
<evidence type="ECO:0000256" key="17">
    <source>
        <dbReference type="SAM" id="MobiDB-lite"/>
    </source>
</evidence>
<evidence type="ECO:0000256" key="5">
    <source>
        <dbReference type="ARBA" id="ARBA00022530"/>
    </source>
</evidence>
<evidence type="ECO:0000256" key="3">
    <source>
        <dbReference type="ARBA" id="ARBA00022473"/>
    </source>
</evidence>
<comment type="subcellular location">
    <subcellularLocation>
        <location evidence="14">Endomembrane system</location>
        <topology evidence="14">Single-pass membrane protein</topology>
    </subcellularLocation>
    <subcellularLocation>
        <location evidence="1">Secreted</location>
        <location evidence="1">Extracellular space</location>
        <location evidence="1">Extracellular matrix</location>
    </subcellularLocation>
</comment>
<dbReference type="GO" id="GO:0001937">
    <property type="term" value="P:negative regulation of endothelial cell proliferation"/>
    <property type="evidence" value="ECO:0007669"/>
    <property type="project" value="TreeGrafter"/>
</dbReference>
<dbReference type="GO" id="GO:0030154">
    <property type="term" value="P:cell differentiation"/>
    <property type="evidence" value="ECO:0007669"/>
    <property type="project" value="UniProtKB-KW"/>
</dbReference>
<keyword evidence="7 18" id="KW-0812">Transmembrane</keyword>
<protein>
    <recommendedName>
        <fullName evidence="15">Leukocyte cell-derived chemotaxin 1</fullName>
    </recommendedName>
    <alternativeName>
        <fullName evidence="16">Chondromodulin</fullName>
    </alternativeName>
</protein>
<feature type="domain" description="BRICHOS" evidence="19">
    <location>
        <begin position="210"/>
        <end position="307"/>
    </location>
</feature>
<reference evidence="21" key="1">
    <citation type="submission" date="2019-10" db="EMBL/GenBank/DDBJ databases">
        <title>Corvus moneduloides (New Caledonian crow) genome, bCorMon1, primary haplotype.</title>
        <authorList>
            <person name="Rutz C."/>
            <person name="Fungtammasan C."/>
            <person name="Mountcastle J."/>
            <person name="Formenti G."/>
            <person name="Chow W."/>
            <person name="Howe K."/>
            <person name="Steele M.P."/>
            <person name="Fernandes J."/>
            <person name="Gilbert M.T.P."/>
            <person name="Fedrigo O."/>
            <person name="Jarvis E.D."/>
            <person name="Gemmell N."/>
        </authorList>
    </citation>
    <scope>NUCLEOTIDE SEQUENCE [LARGE SCALE GENOMIC DNA]</scope>
</reference>
<keyword evidence="4" id="KW-0964">Secreted</keyword>
<evidence type="ECO:0000256" key="9">
    <source>
        <dbReference type="ARBA" id="ARBA00022989"/>
    </source>
</evidence>
<keyword evidence="6" id="KW-0165">Cleavage on pair of basic residues</keyword>
<evidence type="ECO:0000256" key="14">
    <source>
        <dbReference type="ARBA" id="ARBA00037847"/>
    </source>
</evidence>
<comment type="similarity">
    <text evidence="2">Belongs to the chondromodulin-1 family.</text>
</comment>
<evidence type="ECO:0000256" key="4">
    <source>
        <dbReference type="ARBA" id="ARBA00022525"/>
    </source>
</evidence>
<evidence type="ECO:0000256" key="6">
    <source>
        <dbReference type="ARBA" id="ARBA00022685"/>
    </source>
</evidence>
<dbReference type="PROSITE" id="PS50869">
    <property type="entry name" value="BRICHOS"/>
    <property type="match status" value="1"/>
</dbReference>
<keyword evidence="9 18" id="KW-1133">Transmembrane helix</keyword>
<keyword evidence="8" id="KW-0221">Differentiation</keyword>
<evidence type="ECO:0000259" key="19">
    <source>
        <dbReference type="PROSITE" id="PS50869"/>
    </source>
</evidence>
<keyword evidence="3" id="KW-0217">Developmental protein</keyword>
<dbReference type="GO" id="GO:0016525">
    <property type="term" value="P:negative regulation of angiogenesis"/>
    <property type="evidence" value="ECO:0007669"/>
    <property type="project" value="UniProtKB-ARBA"/>
</dbReference>
<evidence type="ECO:0000256" key="10">
    <source>
        <dbReference type="ARBA" id="ARBA00023136"/>
    </source>
</evidence>
<reference evidence="20" key="3">
    <citation type="submission" date="2025-09" db="UniProtKB">
        <authorList>
            <consortium name="Ensembl"/>
        </authorList>
    </citation>
    <scope>IDENTIFICATION</scope>
</reference>
<evidence type="ECO:0000313" key="21">
    <source>
        <dbReference type="Proteomes" id="UP000694553"/>
    </source>
</evidence>
<feature type="region of interest" description="Disordered" evidence="17">
    <location>
        <begin position="77"/>
        <end position="96"/>
    </location>
</feature>
<dbReference type="FunFam" id="3.30.390.150:FF:000001">
    <property type="entry name" value="leukocyte cell-derived chemotaxin 1"/>
    <property type="match status" value="1"/>
</dbReference>
<evidence type="ECO:0000256" key="15">
    <source>
        <dbReference type="ARBA" id="ARBA00039682"/>
    </source>
</evidence>
<keyword evidence="13" id="KW-0891">Chondrogenesis</keyword>
<dbReference type="InterPro" id="IPR007084">
    <property type="entry name" value="BRICHOS_dom"/>
</dbReference>
<dbReference type="OMA" id="GNLPIFW"/>
<dbReference type="Proteomes" id="UP000694553">
    <property type="component" value="Unassembled WGS sequence"/>
</dbReference>
<evidence type="ECO:0000256" key="16">
    <source>
        <dbReference type="ARBA" id="ARBA00042622"/>
    </source>
</evidence>
<dbReference type="InterPro" id="IPR043405">
    <property type="entry name" value="Chondromodulin/Tenomodulin"/>
</dbReference>
<dbReference type="AlphaFoldDB" id="A0A8C3DV18"/>
<gene>
    <name evidence="20" type="primary">CNMD</name>
</gene>
<feature type="region of interest" description="Disordered" evidence="17">
    <location>
        <begin position="34"/>
        <end position="67"/>
    </location>
</feature>
<keyword evidence="11" id="KW-1015">Disulfide bond</keyword>
<sequence>MTAVCLTGHPSSSPPRAGVACPLHPRPLLGSWRRDPGVGWKGRGRGRRSEPRGAPPAAGPLKGLIVPGTGRCCPPRGPRPGLGAGRAGAVQPRRGRDRARAGLPPAAAMAEGSEKVPIARAGPDDMELCLPPAYAAAAPPGPGRLLKAGAAVLIAGALLLLAGAIGAFYFWKATERQVYNIHYTMSINGKVQDGSMEIDAGNNLETFKTGSGSEEVVEVHDFQIGITGIRFAEGEKCYIKAQPKAHIPEVDAMAKASLSSELEDEVMPVRFDKNSLIWVAADEPIKHNSFLSPKILELCRDLPIFWLRPTYPKDNQRREIKRNKRQSESNFDEEDLEAASEVNPRSHTVQLTQELGHQSNETRPMGQETDQTLNPDNPYNQLEGEGMAFDPMLDHLGVCCIECRRSYTQCQRICEPLMGYQPWPYNYQGCRTACRIIMPCSWNHPPLVSTLRKQKKLGVMEGGGDLASTSHVTLHPYCSTKKFQESFSEEQTNHLFHAVQGEKKKKR</sequence>
<dbReference type="GO" id="GO:0051216">
    <property type="term" value="P:cartilage development"/>
    <property type="evidence" value="ECO:0007669"/>
    <property type="project" value="UniProtKB-KW"/>
</dbReference>
<evidence type="ECO:0000256" key="11">
    <source>
        <dbReference type="ARBA" id="ARBA00023157"/>
    </source>
</evidence>
<evidence type="ECO:0000256" key="12">
    <source>
        <dbReference type="ARBA" id="ARBA00023180"/>
    </source>
</evidence>
<dbReference type="Ensembl" id="ENSCMUT00000011969.2">
    <property type="protein sequence ID" value="ENSCMUP00000011108.1"/>
    <property type="gene ID" value="ENSCMUG00000007061.2"/>
</dbReference>
<name>A0A8C3DV18_CORMO</name>
<accession>A0A8C3DV18</accession>
<dbReference type="Gene3D" id="3.30.390.150">
    <property type="match status" value="1"/>
</dbReference>
<dbReference type="GO" id="GO:0012505">
    <property type="term" value="C:endomembrane system"/>
    <property type="evidence" value="ECO:0007669"/>
    <property type="project" value="UniProtKB-SubCell"/>
</dbReference>
<keyword evidence="12" id="KW-0325">Glycoprotein</keyword>
<reference evidence="20" key="2">
    <citation type="submission" date="2025-08" db="UniProtKB">
        <authorList>
            <consortium name="Ensembl"/>
        </authorList>
    </citation>
    <scope>IDENTIFICATION</scope>
</reference>
<evidence type="ECO:0000256" key="1">
    <source>
        <dbReference type="ARBA" id="ARBA00004498"/>
    </source>
</evidence>
<evidence type="ECO:0000256" key="8">
    <source>
        <dbReference type="ARBA" id="ARBA00022782"/>
    </source>
</evidence>
<evidence type="ECO:0000256" key="13">
    <source>
        <dbReference type="ARBA" id="ARBA00023188"/>
    </source>
</evidence>
<evidence type="ECO:0000256" key="2">
    <source>
        <dbReference type="ARBA" id="ARBA00009898"/>
    </source>
</evidence>
<feature type="transmembrane region" description="Helical" evidence="18">
    <location>
        <begin position="150"/>
        <end position="171"/>
    </location>
</feature>
<dbReference type="PANTHER" id="PTHR14064">
    <property type="entry name" value="CHONDROMODULIN-RELATED"/>
    <property type="match status" value="1"/>
</dbReference>
<proteinExistence type="inferred from homology"/>
<keyword evidence="21" id="KW-1185">Reference proteome</keyword>
<evidence type="ECO:0000256" key="18">
    <source>
        <dbReference type="SAM" id="Phobius"/>
    </source>
</evidence>
<keyword evidence="5" id="KW-0272">Extracellular matrix</keyword>
<dbReference type="SMART" id="SM01039">
    <property type="entry name" value="BRICHOS"/>
    <property type="match status" value="1"/>
</dbReference>
<keyword evidence="10 18" id="KW-0472">Membrane</keyword>
<dbReference type="PANTHER" id="PTHR14064:SF6">
    <property type="entry name" value="LEUKOCYTE CELL-DERIVED CHEMOTAXIN 1"/>
    <property type="match status" value="1"/>
</dbReference>
<feature type="region of interest" description="Disordered" evidence="17">
    <location>
        <begin position="317"/>
        <end position="374"/>
    </location>
</feature>
<organism evidence="20 21">
    <name type="scientific">Corvus moneduloides</name>
    <name type="common">New Caledonian crow</name>
    <dbReference type="NCBI Taxonomy" id="1196302"/>
    <lineage>
        <taxon>Eukaryota</taxon>
        <taxon>Metazoa</taxon>
        <taxon>Chordata</taxon>
        <taxon>Craniata</taxon>
        <taxon>Vertebrata</taxon>
        <taxon>Euteleostomi</taxon>
        <taxon>Archelosauria</taxon>
        <taxon>Archosauria</taxon>
        <taxon>Dinosauria</taxon>
        <taxon>Saurischia</taxon>
        <taxon>Theropoda</taxon>
        <taxon>Coelurosauria</taxon>
        <taxon>Aves</taxon>
        <taxon>Neognathae</taxon>
        <taxon>Neoaves</taxon>
        <taxon>Telluraves</taxon>
        <taxon>Australaves</taxon>
        <taxon>Passeriformes</taxon>
        <taxon>Corvoidea</taxon>
        <taxon>Corvidae</taxon>
        <taxon>Corvus</taxon>
    </lineage>
</organism>
<dbReference type="Pfam" id="PF04089">
    <property type="entry name" value="BRICHOS"/>
    <property type="match status" value="1"/>
</dbReference>